<dbReference type="OrthoDB" id="503948at2"/>
<reference evidence="2" key="1">
    <citation type="submission" date="2013-04" db="EMBL/GenBank/DDBJ databases">
        <authorList>
            <person name="Harkins D.M."/>
            <person name="Durkin A.S."/>
            <person name="Selengut J.D."/>
            <person name="Sanka R."/>
            <person name="DePew J."/>
            <person name="Purushe J."/>
            <person name="Ahmed A."/>
            <person name="van der Linden H."/>
            <person name="Goris M.G.A."/>
            <person name="Hartskeerl R.A."/>
            <person name="Vinetz J.M."/>
            <person name="Sutton G.G."/>
            <person name="Nelson W.C."/>
            <person name="Fouts D.E."/>
        </authorList>
    </citation>
    <scope>NUCLEOTIDE SEQUENCE [LARGE SCALE GENOMIC DNA]</scope>
    <source>
        <strain evidence="2">BUT 6</strain>
    </source>
</reference>
<dbReference type="SUPFAM" id="SSF53474">
    <property type="entry name" value="alpha/beta-Hydrolases"/>
    <property type="match status" value="1"/>
</dbReference>
<keyword evidence="2" id="KW-0012">Acyltransferase</keyword>
<feature type="chain" id="PRO_5004513266" evidence="1">
    <location>
        <begin position="28"/>
        <end position="388"/>
    </location>
</feature>
<dbReference type="InterPro" id="IPR029058">
    <property type="entry name" value="AB_hydrolase_fold"/>
</dbReference>
<organism evidence="2 3">
    <name type="scientific">Leptospira fainei serovar Hurstbridge str. BUT 6</name>
    <dbReference type="NCBI Taxonomy" id="1193011"/>
    <lineage>
        <taxon>Bacteria</taxon>
        <taxon>Pseudomonadati</taxon>
        <taxon>Spirochaetota</taxon>
        <taxon>Spirochaetia</taxon>
        <taxon>Leptospirales</taxon>
        <taxon>Leptospiraceae</taxon>
        <taxon>Leptospira</taxon>
    </lineage>
</organism>
<dbReference type="STRING" id="1193011.LEP1GSC058_0136"/>
<dbReference type="GO" id="GO:0016746">
    <property type="term" value="F:acyltransferase activity"/>
    <property type="evidence" value="ECO:0007669"/>
    <property type="project" value="UniProtKB-KW"/>
</dbReference>
<name>S3V3A4_9LEPT</name>
<evidence type="ECO:0000313" key="3">
    <source>
        <dbReference type="Proteomes" id="UP000014540"/>
    </source>
</evidence>
<dbReference type="EMBL" id="AKWZ02000004">
    <property type="protein sequence ID" value="EPG75109.1"/>
    <property type="molecule type" value="Genomic_DNA"/>
</dbReference>
<gene>
    <name evidence="2" type="ORF">LEP1GSC058_0136</name>
</gene>
<feature type="signal peptide" evidence="1">
    <location>
        <begin position="1"/>
        <end position="27"/>
    </location>
</feature>
<protein>
    <submittedName>
        <fullName evidence="2">Lecithin:cholesterol acyltransferase domain protein</fullName>
    </submittedName>
</protein>
<evidence type="ECO:0000256" key="1">
    <source>
        <dbReference type="SAM" id="SignalP"/>
    </source>
</evidence>
<dbReference type="RefSeq" id="WP_016548819.1">
    <property type="nucleotide sequence ID" value="NZ_AKWZ02000004.1"/>
</dbReference>
<evidence type="ECO:0000313" key="2">
    <source>
        <dbReference type="EMBL" id="EPG75109.1"/>
    </source>
</evidence>
<dbReference type="PANTHER" id="PTHR11440">
    <property type="entry name" value="LECITHIN-CHOLESTEROL ACYLTRANSFERASE-RELATED"/>
    <property type="match status" value="1"/>
</dbReference>
<proteinExistence type="predicted"/>
<dbReference type="AlphaFoldDB" id="S3V3A4"/>
<accession>S3V3A4</accession>
<keyword evidence="3" id="KW-1185">Reference proteome</keyword>
<sequence>MANAKRVLPLLLSFLFLLSNCSGGEKAPSGPRLLKPIELILPNSTPIVFVPGYKGSELISSKGKVWLSPSQALAFSSPDLILRESDEIKPGDVLRSVTAIPVLLDVKVYAPWLDRMISEKQWIPYVFPYDWRKDNGDTSSQLELYLTRIKESSGGKSPIVIGHSNGGTLTLSVLNRRPDLISKAVFVGAPFRSGIGFMEDLSLDQSTGLNGKIMGPCVASSFISVYTFFPRESSFDTKDVLQNKNGESLPTRFFQAWFWKEHELGAYSKTASCSPLPNLSEFQTRLDKAKSFRNSLSPKKGTKYPPTLVIRATNHPTLRVLLGSKDAQGWNWDFHASKRVNGDGRVTAESALPPDGLPYELFESELGHSELLNDPKVQSKILEFSGLK</sequence>
<dbReference type="Proteomes" id="UP000014540">
    <property type="component" value="Unassembled WGS sequence"/>
</dbReference>
<dbReference type="Gene3D" id="3.40.50.1820">
    <property type="entry name" value="alpha/beta hydrolase"/>
    <property type="match status" value="1"/>
</dbReference>
<keyword evidence="2" id="KW-0808">Transferase</keyword>
<keyword evidence="1" id="KW-0732">Signal</keyword>
<comment type="caution">
    <text evidence="2">The sequence shown here is derived from an EMBL/GenBank/DDBJ whole genome shotgun (WGS) entry which is preliminary data.</text>
</comment>